<gene>
    <name evidence="10" type="ORF">ORV05_10340</name>
</gene>
<accession>A0ABY7BBW0</accession>
<comment type="subcellular location">
    <subcellularLocation>
        <location evidence="1">Cell membrane</location>
        <topology evidence="1">Multi-pass membrane protein</topology>
    </subcellularLocation>
</comment>
<dbReference type="InterPro" id="IPR003439">
    <property type="entry name" value="ABC_transporter-like_ATP-bd"/>
</dbReference>
<evidence type="ECO:0000256" key="5">
    <source>
        <dbReference type="ARBA" id="ARBA00022989"/>
    </source>
</evidence>
<sequence length="618" mass="66894">MSEPAERDDDADTFRKSSRRKDAMLLALRHYGRVLARHRTVAVPGLLVPALGNTCLAYLAPLAIGALAGKLSGNGAGIAVLLPYLLAFAGLLLAGELLWRLGIHCLVRTDARGIEDLYLTGMDELLAKDAAFFHDNFAGSLTKRLISFAARFEDFADTLAFNVIANIAPLVFASVVLWRYDPLLVAVLFGMITLTGLVVAPLVRRRQALVDGREAASARVSGHIADSLANMETVRAFAAEKREAAEHRARVGELRRLNIRSWDYANLRIDSVVTPLSVLTNVLGLLIAVGVTGGKMGVEAIVVTFSYYTSATRVMFEFNQIYRRLESSLTEAAQFTYLLLDPPTVLDPPSPEPLRAARTGMCSGTGVEVRFEGVRFGHAGAAPLFTGLDLIVPGGSKLGLVGRSGGGKTTLSRLLLRMMDVDGGRILVGGQDISRLRQEDLRGLIAYVPQEPAMFHRTLRENIAFARPGAGDEEVYRAAKAAHVTEFAEALPDGFDTLVGERGVKLSGGQRQRVALARAILRDAPILLLDEATSALDSESEILVQDALWRSMEGRTALVVAHRLSTVARMDQLVVLDHGTIVERGTHAELLAREGTYARLWAHQSGGFLTDDAPAPTF</sequence>
<dbReference type="PANTHER" id="PTHR24221:SF654">
    <property type="entry name" value="ATP-BINDING CASSETTE SUB-FAMILY B MEMBER 6"/>
    <property type="match status" value="1"/>
</dbReference>
<keyword evidence="5 7" id="KW-1133">Transmembrane helix</keyword>
<dbReference type="PROSITE" id="PS50893">
    <property type="entry name" value="ABC_TRANSPORTER_2"/>
    <property type="match status" value="1"/>
</dbReference>
<evidence type="ECO:0000256" key="7">
    <source>
        <dbReference type="SAM" id="Phobius"/>
    </source>
</evidence>
<dbReference type="Proteomes" id="UP001163203">
    <property type="component" value="Chromosome"/>
</dbReference>
<dbReference type="GO" id="GO:0005524">
    <property type="term" value="F:ATP binding"/>
    <property type="evidence" value="ECO:0007669"/>
    <property type="project" value="UniProtKB-KW"/>
</dbReference>
<dbReference type="EMBL" id="CP113836">
    <property type="protein sequence ID" value="WAL68138.1"/>
    <property type="molecule type" value="Genomic_DNA"/>
</dbReference>
<dbReference type="InterPro" id="IPR039421">
    <property type="entry name" value="Type_1_exporter"/>
</dbReference>
<dbReference type="CDD" id="cd07346">
    <property type="entry name" value="ABC_6TM_exporters"/>
    <property type="match status" value="1"/>
</dbReference>
<organism evidence="10 11">
    <name type="scientific">Amycolatopsis cynarae</name>
    <dbReference type="NCBI Taxonomy" id="2995223"/>
    <lineage>
        <taxon>Bacteria</taxon>
        <taxon>Bacillati</taxon>
        <taxon>Actinomycetota</taxon>
        <taxon>Actinomycetes</taxon>
        <taxon>Pseudonocardiales</taxon>
        <taxon>Pseudonocardiaceae</taxon>
        <taxon>Amycolatopsis</taxon>
    </lineage>
</organism>
<dbReference type="PROSITE" id="PS50929">
    <property type="entry name" value="ABC_TM1F"/>
    <property type="match status" value="1"/>
</dbReference>
<dbReference type="InterPro" id="IPR003593">
    <property type="entry name" value="AAA+_ATPase"/>
</dbReference>
<keyword evidence="11" id="KW-1185">Reference proteome</keyword>
<evidence type="ECO:0000256" key="2">
    <source>
        <dbReference type="ARBA" id="ARBA00022692"/>
    </source>
</evidence>
<evidence type="ECO:0000259" key="8">
    <source>
        <dbReference type="PROSITE" id="PS50893"/>
    </source>
</evidence>
<dbReference type="Gene3D" id="1.20.1560.10">
    <property type="entry name" value="ABC transporter type 1, transmembrane domain"/>
    <property type="match status" value="1"/>
</dbReference>
<dbReference type="Pfam" id="PF00005">
    <property type="entry name" value="ABC_tran"/>
    <property type="match status" value="1"/>
</dbReference>
<dbReference type="RefSeq" id="WP_268758233.1">
    <property type="nucleotide sequence ID" value="NZ_CP113836.1"/>
</dbReference>
<feature type="transmembrane region" description="Helical" evidence="7">
    <location>
        <begin position="76"/>
        <end position="99"/>
    </location>
</feature>
<feature type="transmembrane region" description="Helical" evidence="7">
    <location>
        <begin position="41"/>
        <end position="64"/>
    </location>
</feature>
<dbReference type="SUPFAM" id="SSF52540">
    <property type="entry name" value="P-loop containing nucleoside triphosphate hydrolases"/>
    <property type="match status" value="1"/>
</dbReference>
<evidence type="ECO:0000259" key="9">
    <source>
        <dbReference type="PROSITE" id="PS50929"/>
    </source>
</evidence>
<dbReference type="InterPro" id="IPR036640">
    <property type="entry name" value="ABC1_TM_sf"/>
</dbReference>
<keyword evidence="2 7" id="KW-0812">Transmembrane</keyword>
<feature type="transmembrane region" description="Helical" evidence="7">
    <location>
        <begin position="184"/>
        <end position="203"/>
    </location>
</feature>
<evidence type="ECO:0000313" key="11">
    <source>
        <dbReference type="Proteomes" id="UP001163203"/>
    </source>
</evidence>
<name>A0ABY7BBW0_9PSEU</name>
<dbReference type="SUPFAM" id="SSF90123">
    <property type="entry name" value="ABC transporter transmembrane region"/>
    <property type="match status" value="1"/>
</dbReference>
<evidence type="ECO:0000313" key="10">
    <source>
        <dbReference type="EMBL" id="WAL68138.1"/>
    </source>
</evidence>
<evidence type="ECO:0000256" key="3">
    <source>
        <dbReference type="ARBA" id="ARBA00022741"/>
    </source>
</evidence>
<proteinExistence type="predicted"/>
<evidence type="ECO:0000256" key="6">
    <source>
        <dbReference type="ARBA" id="ARBA00023136"/>
    </source>
</evidence>
<reference evidence="10" key="1">
    <citation type="submission" date="2022-11" db="EMBL/GenBank/DDBJ databases">
        <authorList>
            <person name="Mo P."/>
        </authorList>
    </citation>
    <scope>NUCLEOTIDE SEQUENCE</scope>
    <source>
        <strain evidence="10">HUAS 11-8</strain>
    </source>
</reference>
<keyword evidence="3" id="KW-0547">Nucleotide-binding</keyword>
<dbReference type="InterPro" id="IPR011527">
    <property type="entry name" value="ABC1_TM_dom"/>
</dbReference>
<evidence type="ECO:0000256" key="1">
    <source>
        <dbReference type="ARBA" id="ARBA00004651"/>
    </source>
</evidence>
<evidence type="ECO:0000256" key="4">
    <source>
        <dbReference type="ARBA" id="ARBA00022840"/>
    </source>
</evidence>
<keyword evidence="6 7" id="KW-0472">Membrane</keyword>
<dbReference type="Pfam" id="PF00664">
    <property type="entry name" value="ABC_membrane"/>
    <property type="match status" value="1"/>
</dbReference>
<dbReference type="Gene3D" id="3.40.50.300">
    <property type="entry name" value="P-loop containing nucleotide triphosphate hydrolases"/>
    <property type="match status" value="1"/>
</dbReference>
<dbReference type="SMART" id="SM00382">
    <property type="entry name" value="AAA"/>
    <property type="match status" value="1"/>
</dbReference>
<feature type="domain" description="ABC transmembrane type-1" evidence="9">
    <location>
        <begin position="50"/>
        <end position="327"/>
    </location>
</feature>
<dbReference type="PROSITE" id="PS00211">
    <property type="entry name" value="ABC_TRANSPORTER_1"/>
    <property type="match status" value="1"/>
</dbReference>
<dbReference type="PANTHER" id="PTHR24221">
    <property type="entry name" value="ATP-BINDING CASSETTE SUB-FAMILY B"/>
    <property type="match status" value="1"/>
</dbReference>
<keyword evidence="4 10" id="KW-0067">ATP-binding</keyword>
<protein>
    <submittedName>
        <fullName evidence="10">ABC transporter ATP-binding protein</fullName>
    </submittedName>
</protein>
<feature type="transmembrane region" description="Helical" evidence="7">
    <location>
        <begin position="159"/>
        <end position="178"/>
    </location>
</feature>
<dbReference type="InterPro" id="IPR027417">
    <property type="entry name" value="P-loop_NTPase"/>
</dbReference>
<feature type="domain" description="ABC transporter" evidence="8">
    <location>
        <begin position="369"/>
        <end position="603"/>
    </location>
</feature>
<dbReference type="InterPro" id="IPR017871">
    <property type="entry name" value="ABC_transporter-like_CS"/>
</dbReference>